<dbReference type="CDD" id="cd00093">
    <property type="entry name" value="HTH_XRE"/>
    <property type="match status" value="1"/>
</dbReference>
<comment type="caution">
    <text evidence="2">The sequence shown here is derived from an EMBL/GenBank/DDBJ whole genome shotgun (WGS) entry which is preliminary data.</text>
</comment>
<reference evidence="3" key="1">
    <citation type="submission" date="2015-11" db="EMBL/GenBank/DDBJ databases">
        <title>Draft Genome Sequence of the Radioresistant Bacterium Deinococcus grandis, Isolated from Freshwater Fish in Japan.</title>
        <authorList>
            <person name="Satoh K."/>
            <person name="Onodera T."/>
            <person name="Omoso K."/>
            <person name="Takeda-Yano K."/>
            <person name="Katayama T."/>
            <person name="Oono Y."/>
            <person name="Narumi I."/>
        </authorList>
    </citation>
    <scope>NUCLEOTIDE SEQUENCE [LARGE SCALE GENOMIC DNA]</scope>
    <source>
        <strain evidence="3">ATCC 43672</strain>
    </source>
</reference>
<dbReference type="SMART" id="SM00530">
    <property type="entry name" value="HTH_XRE"/>
    <property type="match status" value="1"/>
</dbReference>
<dbReference type="InterPro" id="IPR010982">
    <property type="entry name" value="Lambda_DNA-bd_dom_sf"/>
</dbReference>
<organism evidence="2 3">
    <name type="scientific">Deinococcus grandis</name>
    <dbReference type="NCBI Taxonomy" id="57498"/>
    <lineage>
        <taxon>Bacteria</taxon>
        <taxon>Thermotogati</taxon>
        <taxon>Deinococcota</taxon>
        <taxon>Deinococci</taxon>
        <taxon>Deinococcales</taxon>
        <taxon>Deinococcaceae</taxon>
        <taxon>Deinococcus</taxon>
    </lineage>
</organism>
<dbReference type="EMBL" id="BCMS01000006">
    <property type="protein sequence ID" value="GAQ23922.1"/>
    <property type="molecule type" value="Genomic_DNA"/>
</dbReference>
<keyword evidence="3" id="KW-1185">Reference proteome</keyword>
<evidence type="ECO:0000313" key="2">
    <source>
        <dbReference type="EMBL" id="GAQ23922.1"/>
    </source>
</evidence>
<name>A0A124BSC4_9DEIO</name>
<dbReference type="GO" id="GO:0003677">
    <property type="term" value="F:DNA binding"/>
    <property type="evidence" value="ECO:0007669"/>
    <property type="project" value="UniProtKB-KW"/>
</dbReference>
<dbReference type="Pfam" id="PF13384">
    <property type="entry name" value="HTH_23"/>
    <property type="match status" value="1"/>
</dbReference>
<proteinExistence type="predicted"/>
<keyword evidence="2" id="KW-0238">DNA-binding</keyword>
<accession>A0A124BSC4</accession>
<dbReference type="InterPro" id="IPR001387">
    <property type="entry name" value="Cro/C1-type_HTH"/>
</dbReference>
<dbReference type="PROSITE" id="PS50943">
    <property type="entry name" value="HTH_CROC1"/>
    <property type="match status" value="1"/>
</dbReference>
<sequence length="74" mass="8645">MNMTEEIRAEIKRLMRQKGLTQRDLAAKLGISEKSLSRTLRDRGQPPGLWPAIFDEFDVELTLKRKERRESSSE</sequence>
<dbReference type="SUPFAM" id="SSF47413">
    <property type="entry name" value="lambda repressor-like DNA-binding domains"/>
    <property type="match status" value="1"/>
</dbReference>
<dbReference type="Gene3D" id="1.10.260.40">
    <property type="entry name" value="lambda repressor-like DNA-binding domains"/>
    <property type="match status" value="1"/>
</dbReference>
<evidence type="ECO:0000259" key="1">
    <source>
        <dbReference type="PROSITE" id="PS50943"/>
    </source>
</evidence>
<protein>
    <submittedName>
        <fullName evidence="2">DNA-binding helix-turn-helix protein</fullName>
    </submittedName>
</protein>
<evidence type="ECO:0000313" key="3">
    <source>
        <dbReference type="Proteomes" id="UP000056209"/>
    </source>
</evidence>
<dbReference type="AlphaFoldDB" id="A0A124BSC4"/>
<gene>
    <name evidence="2" type="ORF">DEIGR_400055</name>
</gene>
<dbReference type="Proteomes" id="UP000056209">
    <property type="component" value="Unassembled WGS sequence"/>
</dbReference>
<feature type="domain" description="HTH cro/C1-type" evidence="1">
    <location>
        <begin position="11"/>
        <end position="38"/>
    </location>
</feature>